<feature type="signal peptide" evidence="1">
    <location>
        <begin position="1"/>
        <end position="20"/>
    </location>
</feature>
<organism evidence="2 3">
    <name type="scientific">Mesorhizobium denitrificans</name>
    <dbReference type="NCBI Taxonomy" id="2294114"/>
    <lineage>
        <taxon>Bacteria</taxon>
        <taxon>Pseudomonadati</taxon>
        <taxon>Pseudomonadota</taxon>
        <taxon>Alphaproteobacteria</taxon>
        <taxon>Hyphomicrobiales</taxon>
        <taxon>Phyllobacteriaceae</taxon>
        <taxon>Mesorhizobium</taxon>
    </lineage>
</organism>
<comment type="caution">
    <text evidence="2">The sequence shown here is derived from an EMBL/GenBank/DDBJ whole genome shotgun (WGS) entry which is preliminary data.</text>
</comment>
<dbReference type="PROSITE" id="PS51318">
    <property type="entry name" value="TAT"/>
    <property type="match status" value="1"/>
</dbReference>
<gene>
    <name evidence="2" type="ORF">DY251_09095</name>
</gene>
<sequence length="159" mass="16741">MHVDRRALLKVLPLAAVVLAAPVSGLRAEEAYISRVGGEVTAQNFGGFAERASKSLNSFMGLKISVADGEHDGLMAQEIGGLLIISMRKGDVELSFPSGYRKDGGRFFFDGFYSVTYAGENQGITGLHLVPAKTMDVDAAGKPVKDFAIGDLPPPAKGG</sequence>
<feature type="chain" id="PRO_5016945418" description="Twin-arginine translocation pathway signal" evidence="1">
    <location>
        <begin position="21"/>
        <end position="159"/>
    </location>
</feature>
<dbReference type="AlphaFoldDB" id="A0A371XEU0"/>
<accession>A0A371XEU0</accession>
<keyword evidence="1" id="KW-0732">Signal</keyword>
<protein>
    <recommendedName>
        <fullName evidence="4">Twin-arginine translocation pathway signal</fullName>
    </recommendedName>
</protein>
<evidence type="ECO:0000313" key="2">
    <source>
        <dbReference type="EMBL" id="RFC67745.1"/>
    </source>
</evidence>
<dbReference type="EMBL" id="QURN01000006">
    <property type="protein sequence ID" value="RFC67745.1"/>
    <property type="molecule type" value="Genomic_DNA"/>
</dbReference>
<evidence type="ECO:0008006" key="4">
    <source>
        <dbReference type="Google" id="ProtNLM"/>
    </source>
</evidence>
<dbReference type="Proteomes" id="UP000262379">
    <property type="component" value="Unassembled WGS sequence"/>
</dbReference>
<dbReference type="RefSeq" id="WP_116623579.1">
    <property type="nucleotide sequence ID" value="NZ_QURN01000006.1"/>
</dbReference>
<proteinExistence type="predicted"/>
<evidence type="ECO:0000256" key="1">
    <source>
        <dbReference type="SAM" id="SignalP"/>
    </source>
</evidence>
<dbReference type="InterPro" id="IPR006311">
    <property type="entry name" value="TAT_signal"/>
</dbReference>
<evidence type="ECO:0000313" key="3">
    <source>
        <dbReference type="Proteomes" id="UP000262379"/>
    </source>
</evidence>
<name>A0A371XEU0_9HYPH</name>
<reference evidence="3" key="1">
    <citation type="submission" date="2018-08" db="EMBL/GenBank/DDBJ databases">
        <authorList>
            <person name="Im W.T."/>
        </authorList>
    </citation>
    <scope>NUCLEOTIDE SEQUENCE [LARGE SCALE GENOMIC DNA]</scope>
    <source>
        <strain evidence="3">LA-28</strain>
    </source>
</reference>
<keyword evidence="3" id="KW-1185">Reference proteome</keyword>